<keyword evidence="2" id="KW-0719">Serine esterase</keyword>
<proteinExistence type="inferred from homology"/>
<comment type="caution">
    <text evidence="9">The sequence shown here is derived from an EMBL/GenBank/DDBJ whole genome shotgun (WGS) entry which is preliminary data.</text>
</comment>
<keyword evidence="6" id="KW-0106">Calcium</keyword>
<evidence type="ECO:0000256" key="1">
    <source>
        <dbReference type="ARBA" id="ARBA00006249"/>
    </source>
</evidence>
<protein>
    <submittedName>
        <fullName evidence="9">Feruloyl esterase</fullName>
    </submittedName>
</protein>
<dbReference type="GO" id="GO:0052689">
    <property type="term" value="F:carboxylic ester hydrolase activity"/>
    <property type="evidence" value="ECO:0007669"/>
    <property type="project" value="UniProtKB-KW"/>
</dbReference>
<dbReference type="STRING" id="1449350.OCH239_21185"/>
<keyword evidence="3" id="KW-0479">Metal-binding</keyword>
<comment type="similarity">
    <text evidence="1">Belongs to the tannase family.</text>
</comment>
<evidence type="ECO:0000256" key="8">
    <source>
        <dbReference type="SAM" id="SignalP"/>
    </source>
</evidence>
<name>X7EI82_9RHOB</name>
<evidence type="ECO:0000256" key="6">
    <source>
        <dbReference type="ARBA" id="ARBA00022837"/>
    </source>
</evidence>
<gene>
    <name evidence="9" type="ORF">OCH239_21185</name>
</gene>
<evidence type="ECO:0000313" key="9">
    <source>
        <dbReference type="EMBL" id="ETX14866.1"/>
    </source>
</evidence>
<dbReference type="InterPro" id="IPR029058">
    <property type="entry name" value="AB_hydrolase_fold"/>
</dbReference>
<dbReference type="Pfam" id="PF07519">
    <property type="entry name" value="Tannase"/>
    <property type="match status" value="1"/>
</dbReference>
<dbReference type="Proteomes" id="UP000022447">
    <property type="component" value="Unassembled WGS sequence"/>
</dbReference>
<dbReference type="PANTHER" id="PTHR33938">
    <property type="entry name" value="FERULOYL ESTERASE B-RELATED"/>
    <property type="match status" value="1"/>
</dbReference>
<keyword evidence="4 8" id="KW-0732">Signal</keyword>
<evidence type="ECO:0000256" key="3">
    <source>
        <dbReference type="ARBA" id="ARBA00022723"/>
    </source>
</evidence>
<evidence type="ECO:0000256" key="5">
    <source>
        <dbReference type="ARBA" id="ARBA00022801"/>
    </source>
</evidence>
<keyword evidence="7" id="KW-1015">Disulfide bond</keyword>
<evidence type="ECO:0000256" key="4">
    <source>
        <dbReference type="ARBA" id="ARBA00022729"/>
    </source>
</evidence>
<evidence type="ECO:0000256" key="2">
    <source>
        <dbReference type="ARBA" id="ARBA00022487"/>
    </source>
</evidence>
<dbReference type="SUPFAM" id="SSF53474">
    <property type="entry name" value="alpha/beta-Hydrolases"/>
    <property type="match status" value="1"/>
</dbReference>
<evidence type="ECO:0000313" key="10">
    <source>
        <dbReference type="Proteomes" id="UP000022447"/>
    </source>
</evidence>
<dbReference type="PANTHER" id="PTHR33938:SF15">
    <property type="entry name" value="FERULOYL ESTERASE B-RELATED"/>
    <property type="match status" value="1"/>
</dbReference>
<feature type="chain" id="PRO_5004977711" evidence="8">
    <location>
        <begin position="22"/>
        <end position="475"/>
    </location>
</feature>
<evidence type="ECO:0000256" key="7">
    <source>
        <dbReference type="ARBA" id="ARBA00023157"/>
    </source>
</evidence>
<dbReference type="GO" id="GO:0046872">
    <property type="term" value="F:metal ion binding"/>
    <property type="evidence" value="ECO:0007669"/>
    <property type="project" value="UniProtKB-KW"/>
</dbReference>
<organism evidence="9 10">
    <name type="scientific">Roseivivax halodurans JCM 10272</name>
    <dbReference type="NCBI Taxonomy" id="1449350"/>
    <lineage>
        <taxon>Bacteria</taxon>
        <taxon>Pseudomonadati</taxon>
        <taxon>Pseudomonadota</taxon>
        <taxon>Alphaproteobacteria</taxon>
        <taxon>Rhodobacterales</taxon>
        <taxon>Roseobacteraceae</taxon>
        <taxon>Roseivivax</taxon>
    </lineage>
</organism>
<dbReference type="OrthoDB" id="7197884at2"/>
<dbReference type="EMBL" id="JALZ01000008">
    <property type="protein sequence ID" value="ETX14866.1"/>
    <property type="molecule type" value="Genomic_DNA"/>
</dbReference>
<accession>X7EI82</accession>
<dbReference type="AlphaFoldDB" id="X7EI82"/>
<keyword evidence="5" id="KW-0378">Hydrolase</keyword>
<sequence>MRKPLALMAFLASTTATGAFAQSGEDDCTALGTTIIESGYVHAAQVIADDGEHAPYCKVRATALPAINIEVRLPMEGWNGKYYQAGCGGFCGILGRADASPGWVNAMRPGLARGYATATSDSGHHGLSVVDAGWADSNPNAERDWGYRSIEETSRVARAMIEAFYGEAPGDAIFQGCSTGGRMAHMAAERYPEMFQGIISGAPAMNYTDLVGTAMSFFMQANTGPDGEQILKPEKVSLVQAAVMAQCDGADGTEDGLIDDPRACEVDLTELSCSEEGGDCLTADEIGVIDAWRQGPVNDAGDQLYPGGIPEGSEPFWALWLTGMEGGGGKLVNAFATGFGQYMAFADDPGAGWTPQDFDLESDPGRMEQAAALYNADDPDISAFREAGGKMIVWHGWADPIVTPYKTVEWYEAAAEAAGGEETLRENVALFMVPGVDHCGIQEGPSGITAADLDPMTPLEAWMAEGTAPQSIMAE</sequence>
<keyword evidence="10" id="KW-1185">Reference proteome</keyword>
<dbReference type="InterPro" id="IPR011118">
    <property type="entry name" value="Tannase/feruloyl_esterase"/>
</dbReference>
<dbReference type="Gene3D" id="3.40.50.1820">
    <property type="entry name" value="alpha/beta hydrolase"/>
    <property type="match status" value="1"/>
</dbReference>
<feature type="signal peptide" evidence="8">
    <location>
        <begin position="1"/>
        <end position="21"/>
    </location>
</feature>
<reference evidence="9 10" key="1">
    <citation type="submission" date="2014-01" db="EMBL/GenBank/DDBJ databases">
        <title>Roseivivax halodurans JCM 10272 Genome Sequencing.</title>
        <authorList>
            <person name="Lai Q."/>
            <person name="Li G."/>
            <person name="Shao Z."/>
        </authorList>
    </citation>
    <scope>NUCLEOTIDE SEQUENCE [LARGE SCALE GENOMIC DNA]</scope>
    <source>
        <strain evidence="9 10">JCM 10272</strain>
    </source>
</reference>
<dbReference type="RefSeq" id="WP_037261812.1">
    <property type="nucleotide sequence ID" value="NZ_JALZ01000008.1"/>
</dbReference>
<dbReference type="eggNOG" id="COG0627">
    <property type="taxonomic scope" value="Bacteria"/>
</dbReference>